<sequence length="84" mass="9306">MPGIIARSSRAVSLLWLQINSAVATSLPTMEQHIPQATLQWVVSANPLSSVCMPLQSNQNICKIDSFLDVNMLVVVVWETRRSL</sequence>
<dbReference type="EMBL" id="JADNRY010000003">
    <property type="protein sequence ID" value="KAF9077671.1"/>
    <property type="molecule type" value="Genomic_DNA"/>
</dbReference>
<name>A0A9P5UFV8_9AGAR</name>
<reference evidence="2" key="1">
    <citation type="submission" date="2020-11" db="EMBL/GenBank/DDBJ databases">
        <authorList>
            <consortium name="DOE Joint Genome Institute"/>
            <person name="Ahrendt S."/>
            <person name="Riley R."/>
            <person name="Andreopoulos W."/>
            <person name="Labutti K."/>
            <person name="Pangilinan J."/>
            <person name="Ruiz-Duenas F.J."/>
            <person name="Barrasa J.M."/>
            <person name="Sanchez-Garcia M."/>
            <person name="Camarero S."/>
            <person name="Miyauchi S."/>
            <person name="Serrano A."/>
            <person name="Linde D."/>
            <person name="Babiker R."/>
            <person name="Drula E."/>
            <person name="Ayuso-Fernandez I."/>
            <person name="Pacheco R."/>
            <person name="Padilla G."/>
            <person name="Ferreira P."/>
            <person name="Barriuso J."/>
            <person name="Kellner H."/>
            <person name="Castanera R."/>
            <person name="Alfaro M."/>
            <person name="Ramirez L."/>
            <person name="Pisabarro A.G."/>
            <person name="Kuo A."/>
            <person name="Tritt A."/>
            <person name="Lipzen A."/>
            <person name="He G."/>
            <person name="Yan M."/>
            <person name="Ng V."/>
            <person name="Cullen D."/>
            <person name="Martin F."/>
            <person name="Rosso M.-N."/>
            <person name="Henrissat B."/>
            <person name="Hibbett D."/>
            <person name="Martinez A.T."/>
            <person name="Grigoriev I.V."/>
        </authorList>
    </citation>
    <scope>NUCLEOTIDE SEQUENCE</scope>
    <source>
        <strain evidence="2">AH 40177</strain>
    </source>
</reference>
<dbReference type="OrthoDB" id="5086884at2759"/>
<evidence type="ECO:0000256" key="1">
    <source>
        <dbReference type="SAM" id="SignalP"/>
    </source>
</evidence>
<proteinExistence type="predicted"/>
<accession>A0A9P5UFV8</accession>
<feature type="signal peptide" evidence="1">
    <location>
        <begin position="1"/>
        <end position="24"/>
    </location>
</feature>
<feature type="chain" id="PRO_5040288294" description="Secreted protein" evidence="1">
    <location>
        <begin position="25"/>
        <end position="84"/>
    </location>
</feature>
<protein>
    <recommendedName>
        <fullName evidence="4">Secreted protein</fullName>
    </recommendedName>
</protein>
<keyword evidence="3" id="KW-1185">Reference proteome</keyword>
<dbReference type="Proteomes" id="UP000772434">
    <property type="component" value="Unassembled WGS sequence"/>
</dbReference>
<evidence type="ECO:0008006" key="4">
    <source>
        <dbReference type="Google" id="ProtNLM"/>
    </source>
</evidence>
<organism evidence="2 3">
    <name type="scientific">Rhodocollybia butyracea</name>
    <dbReference type="NCBI Taxonomy" id="206335"/>
    <lineage>
        <taxon>Eukaryota</taxon>
        <taxon>Fungi</taxon>
        <taxon>Dikarya</taxon>
        <taxon>Basidiomycota</taxon>
        <taxon>Agaricomycotina</taxon>
        <taxon>Agaricomycetes</taxon>
        <taxon>Agaricomycetidae</taxon>
        <taxon>Agaricales</taxon>
        <taxon>Marasmiineae</taxon>
        <taxon>Omphalotaceae</taxon>
        <taxon>Rhodocollybia</taxon>
    </lineage>
</organism>
<comment type="caution">
    <text evidence="2">The sequence shown here is derived from an EMBL/GenBank/DDBJ whole genome shotgun (WGS) entry which is preliminary data.</text>
</comment>
<dbReference type="AlphaFoldDB" id="A0A9P5UFV8"/>
<evidence type="ECO:0000313" key="3">
    <source>
        <dbReference type="Proteomes" id="UP000772434"/>
    </source>
</evidence>
<gene>
    <name evidence="2" type="ORF">BDP27DRAFT_1311453</name>
</gene>
<keyword evidence="1" id="KW-0732">Signal</keyword>
<evidence type="ECO:0000313" key="2">
    <source>
        <dbReference type="EMBL" id="KAF9077671.1"/>
    </source>
</evidence>